<evidence type="ECO:0000256" key="2">
    <source>
        <dbReference type="ARBA" id="ARBA00022741"/>
    </source>
</evidence>
<dbReference type="EMBL" id="JAHLFS010000051">
    <property type="protein sequence ID" value="MBU3851843.1"/>
    <property type="molecule type" value="Genomic_DNA"/>
</dbReference>
<dbReference type="SUPFAM" id="SSF52540">
    <property type="entry name" value="P-loop containing nucleoside triphosphate hydrolases"/>
    <property type="match status" value="1"/>
</dbReference>
<dbReference type="PANTHER" id="PTHR42734">
    <property type="entry name" value="METAL TRANSPORT SYSTEM ATP-BINDING PROTEIN TM_0124-RELATED"/>
    <property type="match status" value="1"/>
</dbReference>
<proteinExistence type="predicted"/>
<dbReference type="PROSITE" id="PS50893">
    <property type="entry name" value="ABC_TRANSPORTER_2"/>
    <property type="match status" value="1"/>
</dbReference>
<dbReference type="GO" id="GO:0016887">
    <property type="term" value="F:ATP hydrolysis activity"/>
    <property type="evidence" value="ECO:0007669"/>
    <property type="project" value="InterPro"/>
</dbReference>
<dbReference type="InterPro" id="IPR050153">
    <property type="entry name" value="Metal_Ion_Import_ABC"/>
</dbReference>
<dbReference type="GO" id="GO:0005524">
    <property type="term" value="F:ATP binding"/>
    <property type="evidence" value="ECO:0007669"/>
    <property type="project" value="UniProtKB-KW"/>
</dbReference>
<feature type="domain" description="ABC transporter" evidence="4">
    <location>
        <begin position="6"/>
        <end position="225"/>
    </location>
</feature>
<keyword evidence="2" id="KW-0547">Nucleotide-binding</keyword>
<keyword evidence="3 5" id="KW-0067">ATP-binding</keyword>
<protein>
    <submittedName>
        <fullName evidence="5">ATP-binding cassette domain-containing protein</fullName>
    </submittedName>
</protein>
<dbReference type="Proteomes" id="UP000777303">
    <property type="component" value="Unassembled WGS sequence"/>
</dbReference>
<evidence type="ECO:0000313" key="5">
    <source>
        <dbReference type="EMBL" id="MBU3851843.1"/>
    </source>
</evidence>
<sequence length="226" mass="25839">MTNNIVTANKLSISFNNQPILQHLSFSLPQGSMTSLLGMNGVGKTTLVRILTKQLRPDSGTVQYTPNKIRIGYVPQFRNFDNDYPLSIRNFIALNLYHNWRPWLTRSEKAQLEQVLAATKLTHLQNNRLSEASGGEKQRAYLAQALVNHPQLLILDEATASLDIHAKIQLMELVKQINEQTNLTVLFITHDINLARQYTQRYLMLHPNGNYELKPITQLPRNLQLN</sequence>
<dbReference type="InterPro" id="IPR003439">
    <property type="entry name" value="ABC_transporter-like_ATP-bd"/>
</dbReference>
<dbReference type="Gene3D" id="3.40.50.300">
    <property type="entry name" value="P-loop containing nucleotide triphosphate hydrolases"/>
    <property type="match status" value="1"/>
</dbReference>
<dbReference type="AlphaFoldDB" id="A0A948TJL1"/>
<gene>
    <name evidence="5" type="ORF">H9901_03995</name>
</gene>
<organism evidence="5 6">
    <name type="scientific">Candidatus Paralactobacillus gallistercoris</name>
    <dbReference type="NCBI Taxonomy" id="2838724"/>
    <lineage>
        <taxon>Bacteria</taxon>
        <taxon>Bacillati</taxon>
        <taxon>Bacillota</taxon>
        <taxon>Bacilli</taxon>
        <taxon>Lactobacillales</taxon>
        <taxon>Lactobacillaceae</taxon>
        <taxon>Lactobacillus</taxon>
    </lineage>
</organism>
<comment type="caution">
    <text evidence="5">The sequence shown here is derived from an EMBL/GenBank/DDBJ whole genome shotgun (WGS) entry which is preliminary data.</text>
</comment>
<dbReference type="InterPro" id="IPR027417">
    <property type="entry name" value="P-loop_NTPase"/>
</dbReference>
<evidence type="ECO:0000313" key="6">
    <source>
        <dbReference type="Proteomes" id="UP000777303"/>
    </source>
</evidence>
<dbReference type="Pfam" id="PF00005">
    <property type="entry name" value="ABC_tran"/>
    <property type="match status" value="1"/>
</dbReference>
<evidence type="ECO:0000256" key="3">
    <source>
        <dbReference type="ARBA" id="ARBA00022840"/>
    </source>
</evidence>
<reference evidence="5" key="2">
    <citation type="submission" date="2021-04" db="EMBL/GenBank/DDBJ databases">
        <authorList>
            <person name="Gilroy R."/>
        </authorList>
    </citation>
    <scope>NUCLEOTIDE SEQUENCE</scope>
    <source>
        <strain evidence="5">F6-6636</strain>
    </source>
</reference>
<accession>A0A948TJL1</accession>
<keyword evidence="1" id="KW-0813">Transport</keyword>
<reference evidence="5" key="1">
    <citation type="journal article" date="2021" name="PeerJ">
        <title>Extensive microbial diversity within the chicken gut microbiome revealed by metagenomics and culture.</title>
        <authorList>
            <person name="Gilroy R."/>
            <person name="Ravi A."/>
            <person name="Getino M."/>
            <person name="Pursley I."/>
            <person name="Horton D.L."/>
            <person name="Alikhan N.F."/>
            <person name="Baker D."/>
            <person name="Gharbi K."/>
            <person name="Hall N."/>
            <person name="Watson M."/>
            <person name="Adriaenssens E.M."/>
            <person name="Foster-Nyarko E."/>
            <person name="Jarju S."/>
            <person name="Secka A."/>
            <person name="Antonio M."/>
            <person name="Oren A."/>
            <person name="Chaudhuri R.R."/>
            <person name="La Ragione R."/>
            <person name="Hildebrand F."/>
            <person name="Pallen M.J."/>
        </authorList>
    </citation>
    <scope>NUCLEOTIDE SEQUENCE</scope>
    <source>
        <strain evidence="5">F6-6636</strain>
    </source>
</reference>
<evidence type="ECO:0000259" key="4">
    <source>
        <dbReference type="PROSITE" id="PS50893"/>
    </source>
</evidence>
<name>A0A948TJL1_9LACO</name>
<dbReference type="SMART" id="SM00382">
    <property type="entry name" value="AAA"/>
    <property type="match status" value="1"/>
</dbReference>
<evidence type="ECO:0000256" key="1">
    <source>
        <dbReference type="ARBA" id="ARBA00022448"/>
    </source>
</evidence>
<dbReference type="InterPro" id="IPR003593">
    <property type="entry name" value="AAA+_ATPase"/>
</dbReference>